<dbReference type="EMBL" id="AMCI01002433">
    <property type="protein sequence ID" value="EJX02734.1"/>
    <property type="molecule type" value="Genomic_DNA"/>
</dbReference>
<evidence type="ECO:0000256" key="4">
    <source>
        <dbReference type="ARBA" id="ARBA00022692"/>
    </source>
</evidence>
<feature type="transmembrane region" description="Helical" evidence="8">
    <location>
        <begin position="169"/>
        <end position="190"/>
    </location>
</feature>
<dbReference type="InterPro" id="IPR010920">
    <property type="entry name" value="LSM_dom_sf"/>
</dbReference>
<evidence type="ECO:0000256" key="6">
    <source>
        <dbReference type="ARBA" id="ARBA00023016"/>
    </source>
</evidence>
<dbReference type="GO" id="GO:0008381">
    <property type="term" value="F:mechanosensitive monoatomic ion channel activity"/>
    <property type="evidence" value="ECO:0007669"/>
    <property type="project" value="InterPro"/>
</dbReference>
<dbReference type="InterPro" id="IPR023408">
    <property type="entry name" value="MscS_beta-dom_sf"/>
</dbReference>
<accession>J9G782</accession>
<comment type="subcellular location">
    <subcellularLocation>
        <location evidence="1">Cell inner membrane</location>
        <topology evidence="1">Multi-pass membrane protein</topology>
    </subcellularLocation>
</comment>
<keyword evidence="5 8" id="KW-1133">Transmembrane helix</keyword>
<organism evidence="10">
    <name type="scientific">gut metagenome</name>
    <dbReference type="NCBI Taxonomy" id="749906"/>
    <lineage>
        <taxon>unclassified sequences</taxon>
        <taxon>metagenomes</taxon>
        <taxon>organismal metagenomes</taxon>
    </lineage>
</organism>
<feature type="transmembrane region" description="Helical" evidence="8">
    <location>
        <begin position="50"/>
        <end position="68"/>
    </location>
</feature>
<evidence type="ECO:0000256" key="2">
    <source>
        <dbReference type="ARBA" id="ARBA00022475"/>
    </source>
</evidence>
<protein>
    <submittedName>
        <fullName evidence="10">Transporter, small conductance mechanosensitive ion channel (MscS) family protein</fullName>
    </submittedName>
</protein>
<dbReference type="Gene3D" id="2.30.30.60">
    <property type="match status" value="1"/>
</dbReference>
<keyword evidence="4 8" id="KW-0812">Transmembrane</keyword>
<name>J9G782_9ZZZZ</name>
<dbReference type="SUPFAM" id="SSF50182">
    <property type="entry name" value="Sm-like ribonucleoproteins"/>
    <property type="match status" value="1"/>
</dbReference>
<proteinExistence type="predicted"/>
<keyword evidence="7 8" id="KW-0472">Membrane</keyword>
<evidence type="ECO:0000256" key="3">
    <source>
        <dbReference type="ARBA" id="ARBA00022519"/>
    </source>
</evidence>
<dbReference type="InterPro" id="IPR006685">
    <property type="entry name" value="MscS_channel_2nd"/>
</dbReference>
<dbReference type="PANTHER" id="PTHR30414">
    <property type="entry name" value="MINICONDUCTANCE MECHANOSENSITIVE CHANNEL YBDG"/>
    <property type="match status" value="1"/>
</dbReference>
<feature type="domain" description="Mechanosensitive ion channel MscS" evidence="9">
    <location>
        <begin position="215"/>
        <end position="283"/>
    </location>
</feature>
<dbReference type="GO" id="GO:0071470">
    <property type="term" value="P:cellular response to osmotic stress"/>
    <property type="evidence" value="ECO:0007669"/>
    <property type="project" value="InterPro"/>
</dbReference>
<evidence type="ECO:0000256" key="7">
    <source>
        <dbReference type="ARBA" id="ARBA00023136"/>
    </source>
</evidence>
<sequence>MREVNETIGTVKEVLGGNDMSYAGYSLVQQVNEWLLSLGMSEAGADMMDSFILLMLIIGVAFLLNWVCRRILLRTVSKLVQRTKATWDDIVFNDKVMTNFSRMVAPVLIYVALPFTFPDYAGTLWFDFLGRFCLIYILVSFLRFLSALFSAFYLVYSEREKYRDKPLKGLLQTVQVILFFIGAIIIVGVLINRSPLVLLTGLGASAAVLMLVFKDSIMGFVSGIQLSANDMLKVGDWITMPKYGADGTVIEVTLNTVKVRNFDKTIITIPPYLLISDSFQNWRGMQECGGRRVKRSINIDMNSVCFCTPDMLEKYRRILLLKEYVESTEQQLTSYNEAHEIDNSVLVNGRRQTNLGVFRAYLTSYLKSLPEVNHDLTCMVRQLQPTADGIPLELYFFASTTIWADYEGIQADVFDHVLAIIPEFGLRVFQRPSGADFHQKDGGLLQ</sequence>
<reference evidence="10" key="1">
    <citation type="journal article" date="2012" name="PLoS ONE">
        <title>Gene sets for utilization of primary and secondary nutrition supplies in the distal gut of endangered iberian lynx.</title>
        <authorList>
            <person name="Alcaide M."/>
            <person name="Messina E."/>
            <person name="Richter M."/>
            <person name="Bargiela R."/>
            <person name="Peplies J."/>
            <person name="Huws S.A."/>
            <person name="Newbold C.J."/>
            <person name="Golyshin P.N."/>
            <person name="Simon M.A."/>
            <person name="Lopez G."/>
            <person name="Yakimov M.M."/>
            <person name="Ferrer M."/>
        </authorList>
    </citation>
    <scope>NUCLEOTIDE SEQUENCE</scope>
</reference>
<keyword evidence="2" id="KW-1003">Cell membrane</keyword>
<comment type="caution">
    <text evidence="10">The sequence shown here is derived from an EMBL/GenBank/DDBJ whole genome shotgun (WGS) entry which is preliminary data.</text>
</comment>
<evidence type="ECO:0000256" key="1">
    <source>
        <dbReference type="ARBA" id="ARBA00004429"/>
    </source>
</evidence>
<dbReference type="Pfam" id="PF00924">
    <property type="entry name" value="MS_channel_2nd"/>
    <property type="match status" value="1"/>
</dbReference>
<dbReference type="InterPro" id="IPR030192">
    <property type="entry name" value="YbdG"/>
</dbReference>
<dbReference type="FunFam" id="2.30.30.60:FF:000002">
    <property type="entry name" value="Mechanosensitive ion channel family protein"/>
    <property type="match status" value="1"/>
</dbReference>
<dbReference type="AlphaFoldDB" id="J9G782"/>
<feature type="transmembrane region" description="Helical" evidence="8">
    <location>
        <begin position="196"/>
        <end position="213"/>
    </location>
</feature>
<evidence type="ECO:0000259" key="9">
    <source>
        <dbReference type="Pfam" id="PF00924"/>
    </source>
</evidence>
<dbReference type="GO" id="GO:0005886">
    <property type="term" value="C:plasma membrane"/>
    <property type="evidence" value="ECO:0007669"/>
    <property type="project" value="UniProtKB-SubCell"/>
</dbReference>
<evidence type="ECO:0000256" key="8">
    <source>
        <dbReference type="SAM" id="Phobius"/>
    </source>
</evidence>
<evidence type="ECO:0000256" key="5">
    <source>
        <dbReference type="ARBA" id="ARBA00022989"/>
    </source>
</evidence>
<evidence type="ECO:0000313" key="10">
    <source>
        <dbReference type="EMBL" id="EJX02734.1"/>
    </source>
</evidence>
<keyword evidence="3" id="KW-0997">Cell inner membrane</keyword>
<keyword evidence="6" id="KW-0346">Stress response</keyword>
<feature type="transmembrane region" description="Helical" evidence="8">
    <location>
        <begin position="134"/>
        <end position="157"/>
    </location>
</feature>
<dbReference type="PANTHER" id="PTHR30414:SF0">
    <property type="entry name" value="MINICONDUCTANCE MECHANOSENSITIVE CHANNEL YBDG"/>
    <property type="match status" value="1"/>
</dbReference>
<gene>
    <name evidence="10" type="ORF">EVA_09191</name>
</gene>
<feature type="transmembrane region" description="Helical" evidence="8">
    <location>
        <begin position="107"/>
        <end position="128"/>
    </location>
</feature>